<dbReference type="RefSeq" id="WP_095064906.1">
    <property type="nucleotide sequence ID" value="NZ_LT906470.1"/>
</dbReference>
<gene>
    <name evidence="2" type="ORF">SAMEA44547418_00177</name>
</gene>
<evidence type="ECO:0000313" key="3">
    <source>
        <dbReference type="Proteomes" id="UP000214973"/>
    </source>
</evidence>
<feature type="region of interest" description="Disordered" evidence="1">
    <location>
        <begin position="655"/>
        <end position="683"/>
    </location>
</feature>
<dbReference type="InterPro" id="IPR025157">
    <property type="entry name" value="Hemagglutinin_rpt"/>
</dbReference>
<evidence type="ECO:0000313" key="2">
    <source>
        <dbReference type="EMBL" id="SNV55538.1"/>
    </source>
</evidence>
<dbReference type="AlphaFoldDB" id="A0A239YBH7"/>
<evidence type="ECO:0008006" key="4">
    <source>
        <dbReference type="Google" id="ProtNLM"/>
    </source>
</evidence>
<dbReference type="Pfam" id="PF13332">
    <property type="entry name" value="Fil_haemagg_2"/>
    <property type="match status" value="1"/>
</dbReference>
<dbReference type="GO" id="GO:0003824">
    <property type="term" value="F:catalytic activity"/>
    <property type="evidence" value="ECO:0007669"/>
    <property type="project" value="UniProtKB-ARBA"/>
</dbReference>
<keyword evidence="3" id="KW-1185">Reference proteome</keyword>
<evidence type="ECO:0000256" key="1">
    <source>
        <dbReference type="SAM" id="MobiDB-lite"/>
    </source>
</evidence>
<organism evidence="2 3">
    <name type="scientific">Veillonella rodentium</name>
    <dbReference type="NCBI Taxonomy" id="248315"/>
    <lineage>
        <taxon>Bacteria</taxon>
        <taxon>Bacillati</taxon>
        <taxon>Bacillota</taxon>
        <taxon>Negativicutes</taxon>
        <taxon>Veillonellales</taxon>
        <taxon>Veillonellaceae</taxon>
        <taxon>Veillonella</taxon>
    </lineage>
</organism>
<proteinExistence type="predicted"/>
<name>A0A239YBH7_9FIRM</name>
<dbReference type="KEGG" id="vrm:44547418_00177"/>
<dbReference type="EMBL" id="LT906470">
    <property type="protein sequence ID" value="SNV55538.1"/>
    <property type="molecule type" value="Genomic_DNA"/>
</dbReference>
<accession>A0A239YBH7</accession>
<reference evidence="2 3" key="1">
    <citation type="submission" date="2017-06" db="EMBL/GenBank/DDBJ databases">
        <authorList>
            <consortium name="Pathogen Informatics"/>
        </authorList>
    </citation>
    <scope>NUCLEOTIDE SEQUENCE [LARGE SCALE GENOMIC DNA]</scope>
    <source>
        <strain evidence="2 3">NCTC12018</strain>
    </source>
</reference>
<protein>
    <recommendedName>
        <fullName evidence="4">Filamentous hemagglutinin</fullName>
    </recommendedName>
</protein>
<dbReference type="Proteomes" id="UP000214973">
    <property type="component" value="Chromosome 1"/>
</dbReference>
<sequence>MFVVFKVIANVGGNLYIQSLQDKETYVGKQKNTGFSVSTNGTQLGNIFGEHSKGDMRSNYAGVTEQAGIFAGKDGYTITTKGTTTLEGAIIDSKAAAEKNTVSTGRLAMKDIENTAEYSSKNTGVSYNHIGNFKSLSQAGQDAVYNSLGLLPKLLPESKDSAHSTTKSAIADGTITVHDESVDIRSISRDTANSLNKLDKIFDKKKVEERQELARLFAKDAFEQLHYWEPKTKEEKVAKAIAHGVVAEVSARVAGNKPGSGFYAGVTNEALIGEIQKVAKTNPAVAQWLSAGVGAVVNAGLGKPVITGAAEAQYGTRDNAYGRMKQPDELSELKSSYYYIIALDGGVYKRSRTGDELVDPSVLSTDFISGVVVQNPEKGHQLEGQEVLINSDLSWTNIDEPMGKVHVGTADWAIKDTSSWDNPSVNNPTVIEEIPRVIDEWPEKSTGKIYRVYSNSSEPVFTGEYQGNRNVLAGIPVVSDPTRKYFMSGNYMIYDDGTPEIQNILRIAEMNMVMDDVVNTPGMMFANGDMGRIKTGFPSNMSPITQTVEPVYRKNNIISQVDFDYDPFKSKGLLYPISEKSYGDLSKIFNTYKPNNWNFFDSRSIKTDKPGFIHVKDSNKVMRYRVDPPDNITQYEHIHFYDKNGNALNERYKITPSDSPDSHIKIKQGENSISNTEYKNERK</sequence>